<keyword evidence="2" id="KW-1185">Reference proteome</keyword>
<organism evidence="1 2">
    <name type="scientific">Paramecium sonneborni</name>
    <dbReference type="NCBI Taxonomy" id="65129"/>
    <lineage>
        <taxon>Eukaryota</taxon>
        <taxon>Sar</taxon>
        <taxon>Alveolata</taxon>
        <taxon>Ciliophora</taxon>
        <taxon>Intramacronucleata</taxon>
        <taxon>Oligohymenophorea</taxon>
        <taxon>Peniculida</taxon>
        <taxon>Parameciidae</taxon>
        <taxon>Paramecium</taxon>
    </lineage>
</organism>
<proteinExistence type="predicted"/>
<comment type="caution">
    <text evidence="1">The sequence shown here is derived from an EMBL/GenBank/DDBJ whole genome shotgun (WGS) entry which is preliminary data.</text>
</comment>
<evidence type="ECO:0000313" key="1">
    <source>
        <dbReference type="EMBL" id="CAD8061890.1"/>
    </source>
</evidence>
<name>A0A8S1L1S5_9CILI</name>
<dbReference type="OrthoDB" id="291007at2759"/>
<dbReference type="Proteomes" id="UP000692954">
    <property type="component" value="Unassembled WGS sequence"/>
</dbReference>
<reference evidence="1" key="1">
    <citation type="submission" date="2021-01" db="EMBL/GenBank/DDBJ databases">
        <authorList>
            <consortium name="Genoscope - CEA"/>
            <person name="William W."/>
        </authorList>
    </citation>
    <scope>NUCLEOTIDE SEQUENCE</scope>
</reference>
<evidence type="ECO:0000313" key="2">
    <source>
        <dbReference type="Proteomes" id="UP000692954"/>
    </source>
</evidence>
<dbReference type="AlphaFoldDB" id="A0A8S1L1S5"/>
<gene>
    <name evidence="1" type="ORF">PSON_ATCC_30995.1.T0160033</name>
</gene>
<sequence length="192" mass="22326">MYSQGMFNSLINYKYSTQLLSVFWRFMGFKLKNNESVMDKLTQIIQIVFGILKKYVQKKIYENGPSHSQNDSECTTFLHICEKGDFCIKGCLGYYYAIESVQCFYRTTCGEHINMIDGCTDDKIYQIHLYGSMINAIPQPAKLLLCGNGIVSTKDQYCDNGNYLPNDGYYKYKVQCPEGCYICKGWYLYYKM</sequence>
<protein>
    <submittedName>
        <fullName evidence="1">Uncharacterized protein</fullName>
    </submittedName>
</protein>
<accession>A0A8S1L1S5</accession>
<dbReference type="EMBL" id="CAJJDN010000016">
    <property type="protein sequence ID" value="CAD8061890.1"/>
    <property type="molecule type" value="Genomic_DNA"/>
</dbReference>